<dbReference type="SUPFAM" id="SSF82199">
    <property type="entry name" value="SET domain"/>
    <property type="match status" value="1"/>
</dbReference>
<protein>
    <recommendedName>
        <fullName evidence="1">SET domain-containing protein</fullName>
    </recommendedName>
</protein>
<dbReference type="Gene3D" id="2.170.270.10">
    <property type="entry name" value="SET domain"/>
    <property type="match status" value="1"/>
</dbReference>
<dbReference type="EMBL" id="AWWI01000115">
    <property type="protein sequence ID" value="PIL19068.1"/>
    <property type="molecule type" value="Genomic_DNA"/>
</dbReference>
<evidence type="ECO:0000259" key="1">
    <source>
        <dbReference type="Pfam" id="PF00856"/>
    </source>
</evidence>
<gene>
    <name evidence="2" type="ORF">P775_16630</name>
</gene>
<feature type="domain" description="SET" evidence="1">
    <location>
        <begin position="15"/>
        <end position="111"/>
    </location>
</feature>
<accession>A0A2G8RD91</accession>
<reference evidence="2 3" key="1">
    <citation type="submission" date="2013-09" db="EMBL/GenBank/DDBJ databases">
        <title>Genome sequencing of Phaeobacter antarcticus sp. nov. SM1211.</title>
        <authorList>
            <person name="Zhang X.-Y."/>
            <person name="Liu C."/>
            <person name="Chen X.-L."/>
            <person name="Xie B.-B."/>
            <person name="Qin Q.-L."/>
            <person name="Rong J.-C."/>
            <person name="Zhang Y.-Z."/>
        </authorList>
    </citation>
    <scope>NUCLEOTIDE SEQUENCE [LARGE SCALE GENOMIC DNA]</scope>
    <source>
        <strain evidence="2 3">SM1211</strain>
    </source>
</reference>
<name>A0A2G8RD91_9RHOB</name>
<dbReference type="OrthoDB" id="9804945at2"/>
<comment type="caution">
    <text evidence="2">The sequence shown here is derived from an EMBL/GenBank/DDBJ whole genome shotgun (WGS) entry which is preliminary data.</text>
</comment>
<organism evidence="2 3">
    <name type="scientific">Puniceibacterium antarcticum</name>
    <dbReference type="NCBI Taxonomy" id="1206336"/>
    <lineage>
        <taxon>Bacteria</taxon>
        <taxon>Pseudomonadati</taxon>
        <taxon>Pseudomonadota</taxon>
        <taxon>Alphaproteobacteria</taxon>
        <taxon>Rhodobacterales</taxon>
        <taxon>Paracoccaceae</taxon>
        <taxon>Puniceibacterium</taxon>
    </lineage>
</organism>
<dbReference type="AlphaFoldDB" id="A0A2G8RD91"/>
<evidence type="ECO:0000313" key="3">
    <source>
        <dbReference type="Proteomes" id="UP000231259"/>
    </source>
</evidence>
<dbReference type="InterPro" id="IPR046341">
    <property type="entry name" value="SET_dom_sf"/>
</dbReference>
<dbReference type="RefSeq" id="WP_099911884.1">
    <property type="nucleotide sequence ID" value="NZ_AWWI01000115.1"/>
</dbReference>
<evidence type="ECO:0000313" key="2">
    <source>
        <dbReference type="EMBL" id="PIL19068.1"/>
    </source>
</evidence>
<proteinExistence type="predicted"/>
<dbReference type="InterPro" id="IPR001214">
    <property type="entry name" value="SET_dom"/>
</dbReference>
<dbReference type="Proteomes" id="UP000231259">
    <property type="component" value="Unassembled WGS sequence"/>
</dbReference>
<sequence length="131" mass="14655">MLLVNHYVGRSMIHGLGVFTHEPIRAGDVVWRFDPNFDVEIPAALIDRLSQEDLDLILHHAEYIEHLGVFRLGNDGDMFMNHSDAPSLLDFGNEMKAAFDIVAGTELTCSYFDVCVLGFMAKKPKLSTCAK</sequence>
<dbReference type="Pfam" id="PF00856">
    <property type="entry name" value="SET"/>
    <property type="match status" value="1"/>
</dbReference>
<keyword evidence="3" id="KW-1185">Reference proteome</keyword>